<name>A0A1D6GU22_MAIZE</name>
<reference evidence="1" key="1">
    <citation type="submission" date="2015-12" db="EMBL/GenBank/DDBJ databases">
        <title>Update maize B73 reference genome by single molecule sequencing technologies.</title>
        <authorList>
            <consortium name="Maize Genome Sequencing Project"/>
            <person name="Ware D."/>
        </authorList>
    </citation>
    <scope>NUCLEOTIDE SEQUENCE</scope>
    <source>
        <tissue evidence="1">Seedling</tissue>
    </source>
</reference>
<dbReference type="InParanoid" id="A0A1D6GU22"/>
<dbReference type="EMBL" id="CM000781">
    <property type="protein sequence ID" value="AQK66486.1"/>
    <property type="molecule type" value="Genomic_DNA"/>
</dbReference>
<sequence>MGKTRALLLALRQVINFLKSKYRLAKYVPDSHAEGFKDGKKVQGLCTRIANQ</sequence>
<gene>
    <name evidence="1" type="ORF">ZEAMMB73_Zm00001d014535</name>
</gene>
<organism evidence="1">
    <name type="scientific">Zea mays</name>
    <name type="common">Maize</name>
    <dbReference type="NCBI Taxonomy" id="4577"/>
    <lineage>
        <taxon>Eukaryota</taxon>
        <taxon>Viridiplantae</taxon>
        <taxon>Streptophyta</taxon>
        <taxon>Embryophyta</taxon>
        <taxon>Tracheophyta</taxon>
        <taxon>Spermatophyta</taxon>
        <taxon>Magnoliopsida</taxon>
        <taxon>Liliopsida</taxon>
        <taxon>Poales</taxon>
        <taxon>Poaceae</taxon>
        <taxon>PACMAD clade</taxon>
        <taxon>Panicoideae</taxon>
        <taxon>Andropogonodae</taxon>
        <taxon>Andropogoneae</taxon>
        <taxon>Tripsacinae</taxon>
        <taxon>Zea</taxon>
    </lineage>
</organism>
<evidence type="ECO:0000313" key="1">
    <source>
        <dbReference type="EMBL" id="AQK66486.1"/>
    </source>
</evidence>
<dbReference type="AlphaFoldDB" id="A0A1D6GU22"/>
<proteinExistence type="predicted"/>
<accession>A0A1D6GU22</accession>
<protein>
    <submittedName>
        <fullName evidence="1">Uncharacterized protein</fullName>
    </submittedName>
</protein>